<sequence>MDDMDIDSVVDIPDTPDRLTAQMNKGKSSMERSNLPASGHPGQCNLFVDDTVNGLKVNEKGKRKLLIHTPKRVLNSSKCDGSNNLAFSSGYSSSSSSNKSSIFRRVPDEIPNCENKHFKPTEENKQLHAHSSAACAVDLTERNGQVQTGKRDSRVERYGRLPPSTIRLPSSCGMLNSIITSHGTNKGKAHNEKVLGFDCNDVTGSLAETQPKTGKVISISLNSVSSPRITGQKRLVRNGCISPHNIAKAKQIGMGNNGNIDGGTNHALPVVSTSPTIGVDVAESITKGDSHKSKGKGILITDPLSVEKSDARNFHARNSVSVHEIVKEVGDSNKERVESPEDLAGWRSTSNRSKNMNLPMYGVHKHLSSEKDDPCSIIRHPGNGVTGRKIQSSAGTGSLPLGQDSASSQRGLMLPPRHRVSKVGPQLDQFNGHQSSRNTLIKRQKQRFSSSSLGESSHAALGDTDILFLGSSGDTSTSSSTQTQRHNGLGILEPVINIEEASPEDRGDGSSAAGGRSPARGAMASQIEADEMLARELQEQFYNEVPSFGVGEGDMHVAMALQPEESLTHGFPRSQHVFSPRSSLMPISTRQSQSRSSLNLSRRSPHARGPNLSRMARLRSRFPGRPRTISSTSSRERNSLFPPDMDVDMVISHILSFSFLFDHLLAKLVFSHTKLNIIIHDNRINS</sequence>
<evidence type="ECO:0000313" key="1">
    <source>
        <dbReference type="EMBL" id="KAI5650033.1"/>
    </source>
</evidence>
<comment type="caution">
    <text evidence="1">The sequence shown here is derived from an EMBL/GenBank/DDBJ whole genome shotgun (WGS) entry which is preliminary data.</text>
</comment>
<name>A0ACB9ZSL1_CATRO</name>
<dbReference type="Proteomes" id="UP001060085">
    <property type="component" value="Linkage Group LG08"/>
</dbReference>
<organism evidence="1 2">
    <name type="scientific">Catharanthus roseus</name>
    <name type="common">Madagascar periwinkle</name>
    <name type="synonym">Vinca rosea</name>
    <dbReference type="NCBI Taxonomy" id="4058"/>
    <lineage>
        <taxon>Eukaryota</taxon>
        <taxon>Viridiplantae</taxon>
        <taxon>Streptophyta</taxon>
        <taxon>Embryophyta</taxon>
        <taxon>Tracheophyta</taxon>
        <taxon>Spermatophyta</taxon>
        <taxon>Magnoliopsida</taxon>
        <taxon>eudicotyledons</taxon>
        <taxon>Gunneridae</taxon>
        <taxon>Pentapetalae</taxon>
        <taxon>asterids</taxon>
        <taxon>lamiids</taxon>
        <taxon>Gentianales</taxon>
        <taxon>Apocynaceae</taxon>
        <taxon>Rauvolfioideae</taxon>
        <taxon>Vinceae</taxon>
        <taxon>Catharanthinae</taxon>
        <taxon>Catharanthus</taxon>
    </lineage>
</organism>
<gene>
    <name evidence="1" type="ORF">M9H77_36038</name>
</gene>
<keyword evidence="2" id="KW-1185">Reference proteome</keyword>
<dbReference type="EMBL" id="CM044708">
    <property type="protein sequence ID" value="KAI5650033.1"/>
    <property type="molecule type" value="Genomic_DNA"/>
</dbReference>
<accession>A0ACB9ZSL1</accession>
<evidence type="ECO:0000313" key="2">
    <source>
        <dbReference type="Proteomes" id="UP001060085"/>
    </source>
</evidence>
<protein>
    <submittedName>
        <fullName evidence="1">Uncharacterized protein</fullName>
    </submittedName>
</protein>
<proteinExistence type="predicted"/>
<reference evidence="2" key="1">
    <citation type="journal article" date="2023" name="Nat. Plants">
        <title>Single-cell RNA sequencing provides a high-resolution roadmap for understanding the multicellular compartmentation of specialized metabolism.</title>
        <authorList>
            <person name="Sun S."/>
            <person name="Shen X."/>
            <person name="Li Y."/>
            <person name="Li Y."/>
            <person name="Wang S."/>
            <person name="Li R."/>
            <person name="Zhang H."/>
            <person name="Shen G."/>
            <person name="Guo B."/>
            <person name="Wei J."/>
            <person name="Xu J."/>
            <person name="St-Pierre B."/>
            <person name="Chen S."/>
            <person name="Sun C."/>
        </authorList>
    </citation>
    <scope>NUCLEOTIDE SEQUENCE [LARGE SCALE GENOMIC DNA]</scope>
</reference>